<keyword evidence="3" id="KW-0029">Amino-acid transport</keyword>
<gene>
    <name evidence="5" type="ORF">D6850_03595</name>
</gene>
<keyword evidence="2" id="KW-0732">Signal</keyword>
<dbReference type="CDD" id="cd19987">
    <property type="entry name" value="PBP1_SBP-like"/>
    <property type="match status" value="1"/>
</dbReference>
<dbReference type="EMBL" id="RAPE01000001">
    <property type="protein sequence ID" value="RKF16639.1"/>
    <property type="molecule type" value="Genomic_DNA"/>
</dbReference>
<evidence type="ECO:0000256" key="3">
    <source>
        <dbReference type="ARBA" id="ARBA00022970"/>
    </source>
</evidence>
<name>A0A3A8AYS3_9RHOB</name>
<dbReference type="OrthoDB" id="7235949at2"/>
<comment type="caution">
    <text evidence="5">The sequence shown here is derived from an EMBL/GenBank/DDBJ whole genome shotgun (WGS) entry which is preliminary data.</text>
</comment>
<feature type="domain" description="Leucine-binding protein" evidence="4">
    <location>
        <begin position="43"/>
        <end position="411"/>
    </location>
</feature>
<dbReference type="SUPFAM" id="SSF53822">
    <property type="entry name" value="Periplasmic binding protein-like I"/>
    <property type="match status" value="1"/>
</dbReference>
<comment type="similarity">
    <text evidence="1">Belongs to the leucine-binding protein family.</text>
</comment>
<dbReference type="InterPro" id="IPR019546">
    <property type="entry name" value="TAT_signal_bac_arc"/>
</dbReference>
<evidence type="ECO:0000313" key="5">
    <source>
        <dbReference type="EMBL" id="RKF16639.1"/>
    </source>
</evidence>
<dbReference type="InterPro" id="IPR051010">
    <property type="entry name" value="BCAA_transport"/>
</dbReference>
<sequence length="452" mass="48458">MSKSNFTRRGLLKTSAVAGAGLALPTYLRAQEGGFTNAPDGDTVTLGFNVPQSGPYADEGADELRAYELAVEHLNGGGDGGMMQTFSSDALQGNGIMGKKVEFVTGDTQTKSDAARASAKSMIEKDGAIMITGGSSSGVAVAVQALCQEAGIIFMAGLTHSNDTTGKDKKANGFRHFFNSWMSGAALAPVLAGEYGKDRKAYHLTADYNWGYTTEDAMRKETEAMGWETVNAVKTPLTQTDFSSYIAPVLQSGADVLILNHYGGNMVNSLTNAVQFGLREKTVNGKQFEIIVPLYSELMARGAGKNISGILGSQNWDWKLENEKGDRYKGTNAFVQSFGEKYGFPPSQAAQTCYVQTLLYADAVERAGSFNPCAVVEALEGYEFDGLGNGPTLYRAADHQCFKDVVVVRGKENPENEFDLVEIVEVTPAEKVTYEPDIPEFEGTLGECNPGA</sequence>
<dbReference type="PROSITE" id="PS51318">
    <property type="entry name" value="TAT"/>
    <property type="match status" value="1"/>
</dbReference>
<proteinExistence type="inferred from homology"/>
<protein>
    <submittedName>
        <fullName evidence="5">Twin-arginine translocation signal domain-containing protein</fullName>
    </submittedName>
</protein>
<dbReference type="InterPro" id="IPR028081">
    <property type="entry name" value="Leu-bd"/>
</dbReference>
<dbReference type="RefSeq" id="WP_121163842.1">
    <property type="nucleotide sequence ID" value="NZ_RAPE01000001.1"/>
</dbReference>
<evidence type="ECO:0000256" key="1">
    <source>
        <dbReference type="ARBA" id="ARBA00010062"/>
    </source>
</evidence>
<dbReference type="Proteomes" id="UP000281128">
    <property type="component" value="Unassembled WGS sequence"/>
</dbReference>
<dbReference type="InterPro" id="IPR028082">
    <property type="entry name" value="Peripla_BP_I"/>
</dbReference>
<reference evidence="5 6" key="1">
    <citation type="submission" date="2018-09" db="EMBL/GenBank/DDBJ databases">
        <title>Roseovarius spongiae sp. nov., isolated from a marine sponge.</title>
        <authorList>
            <person name="Zhuang L."/>
            <person name="Luo L."/>
        </authorList>
    </citation>
    <scope>NUCLEOTIDE SEQUENCE [LARGE SCALE GENOMIC DNA]</scope>
    <source>
        <strain evidence="5 6">HN-E21</strain>
    </source>
</reference>
<dbReference type="PANTHER" id="PTHR30483">
    <property type="entry name" value="LEUCINE-SPECIFIC-BINDING PROTEIN"/>
    <property type="match status" value="1"/>
</dbReference>
<keyword evidence="6" id="KW-1185">Reference proteome</keyword>
<evidence type="ECO:0000256" key="2">
    <source>
        <dbReference type="ARBA" id="ARBA00022729"/>
    </source>
</evidence>
<organism evidence="5 6">
    <name type="scientific">Roseovarius spongiae</name>
    <dbReference type="NCBI Taxonomy" id="2320272"/>
    <lineage>
        <taxon>Bacteria</taxon>
        <taxon>Pseudomonadati</taxon>
        <taxon>Pseudomonadota</taxon>
        <taxon>Alphaproteobacteria</taxon>
        <taxon>Rhodobacterales</taxon>
        <taxon>Roseobacteraceae</taxon>
        <taxon>Roseovarius</taxon>
    </lineage>
</organism>
<dbReference type="Pfam" id="PF13458">
    <property type="entry name" value="Peripla_BP_6"/>
    <property type="match status" value="1"/>
</dbReference>
<evidence type="ECO:0000259" key="4">
    <source>
        <dbReference type="Pfam" id="PF13458"/>
    </source>
</evidence>
<dbReference type="GO" id="GO:0006865">
    <property type="term" value="P:amino acid transport"/>
    <property type="evidence" value="ECO:0007669"/>
    <property type="project" value="UniProtKB-KW"/>
</dbReference>
<dbReference type="Gene3D" id="3.40.50.2300">
    <property type="match status" value="2"/>
</dbReference>
<dbReference type="PANTHER" id="PTHR30483:SF6">
    <property type="entry name" value="PERIPLASMIC BINDING PROTEIN OF ABC TRANSPORTER FOR NATURAL AMINO ACIDS"/>
    <property type="match status" value="1"/>
</dbReference>
<keyword evidence="3" id="KW-0813">Transport</keyword>
<dbReference type="InterPro" id="IPR006311">
    <property type="entry name" value="TAT_signal"/>
</dbReference>
<evidence type="ECO:0000313" key="6">
    <source>
        <dbReference type="Proteomes" id="UP000281128"/>
    </source>
</evidence>
<dbReference type="NCBIfam" id="TIGR01409">
    <property type="entry name" value="TAT_signal_seq"/>
    <property type="match status" value="1"/>
</dbReference>
<accession>A0A3A8AYS3</accession>
<dbReference type="AlphaFoldDB" id="A0A3A8AYS3"/>